<feature type="domain" description="Protein kinase" evidence="9">
    <location>
        <begin position="14"/>
        <end position="276"/>
    </location>
</feature>
<evidence type="ECO:0000256" key="4">
    <source>
        <dbReference type="ARBA" id="ARBA00022741"/>
    </source>
</evidence>
<dbReference type="SUPFAM" id="SSF56112">
    <property type="entry name" value="Protein kinase-like (PK-like)"/>
    <property type="match status" value="1"/>
</dbReference>
<keyword evidence="5" id="KW-0418">Kinase</keyword>
<dbReference type="InterPro" id="IPR000719">
    <property type="entry name" value="Prot_kinase_dom"/>
</dbReference>
<evidence type="ECO:0000313" key="10">
    <source>
        <dbReference type="EMBL" id="GGM42473.1"/>
    </source>
</evidence>
<feature type="compositionally biased region" description="Gly residues" evidence="7">
    <location>
        <begin position="380"/>
        <end position="390"/>
    </location>
</feature>
<keyword evidence="4" id="KW-0547">Nucleotide-binding</keyword>
<dbReference type="Pfam" id="PF00069">
    <property type="entry name" value="Pkinase"/>
    <property type="match status" value="1"/>
</dbReference>
<evidence type="ECO:0000256" key="2">
    <source>
        <dbReference type="ARBA" id="ARBA00022527"/>
    </source>
</evidence>
<dbReference type="Proteomes" id="UP000655589">
    <property type="component" value="Unassembled WGS sequence"/>
</dbReference>
<evidence type="ECO:0000256" key="5">
    <source>
        <dbReference type="ARBA" id="ARBA00022777"/>
    </source>
</evidence>
<comment type="caution">
    <text evidence="10">The sequence shown here is derived from an EMBL/GenBank/DDBJ whole genome shotgun (WGS) entry which is preliminary data.</text>
</comment>
<dbReference type="AlphaFoldDB" id="A0A8H9L8E6"/>
<feature type="compositionally biased region" description="Low complexity" evidence="7">
    <location>
        <begin position="368"/>
        <end position="379"/>
    </location>
</feature>
<keyword evidence="11" id="KW-1185">Reference proteome</keyword>
<evidence type="ECO:0000256" key="7">
    <source>
        <dbReference type="SAM" id="MobiDB-lite"/>
    </source>
</evidence>
<feature type="region of interest" description="Disordered" evidence="7">
    <location>
        <begin position="334"/>
        <end position="416"/>
    </location>
</feature>
<feature type="compositionally biased region" description="Basic and acidic residues" evidence="7">
    <location>
        <begin position="392"/>
        <end position="402"/>
    </location>
</feature>
<organism evidence="10 11">
    <name type="scientific">Promicromonospora citrea</name>
    <dbReference type="NCBI Taxonomy" id="43677"/>
    <lineage>
        <taxon>Bacteria</taxon>
        <taxon>Bacillati</taxon>
        <taxon>Actinomycetota</taxon>
        <taxon>Actinomycetes</taxon>
        <taxon>Micrococcales</taxon>
        <taxon>Promicromonosporaceae</taxon>
        <taxon>Promicromonospora</taxon>
    </lineage>
</organism>
<evidence type="ECO:0000256" key="3">
    <source>
        <dbReference type="ARBA" id="ARBA00022679"/>
    </source>
</evidence>
<dbReference type="EMBL" id="BMPT01000024">
    <property type="protein sequence ID" value="GGM42473.1"/>
    <property type="molecule type" value="Genomic_DNA"/>
</dbReference>
<dbReference type="EC" id="2.7.11.1" evidence="1"/>
<feature type="region of interest" description="Disordered" evidence="7">
    <location>
        <begin position="160"/>
        <end position="189"/>
    </location>
</feature>
<dbReference type="PROSITE" id="PS00109">
    <property type="entry name" value="PROTEIN_KINASE_TYR"/>
    <property type="match status" value="1"/>
</dbReference>
<dbReference type="Gene3D" id="1.10.510.10">
    <property type="entry name" value="Transferase(Phosphotransferase) domain 1"/>
    <property type="match status" value="1"/>
</dbReference>
<reference evidence="10" key="1">
    <citation type="journal article" date="2014" name="Int. J. Syst. Evol. Microbiol.">
        <title>Complete genome sequence of Corynebacterium casei LMG S-19264T (=DSM 44701T), isolated from a smear-ripened cheese.</title>
        <authorList>
            <consortium name="US DOE Joint Genome Institute (JGI-PGF)"/>
            <person name="Walter F."/>
            <person name="Albersmeier A."/>
            <person name="Kalinowski J."/>
            <person name="Ruckert C."/>
        </authorList>
    </citation>
    <scope>NUCLEOTIDE SEQUENCE</scope>
    <source>
        <strain evidence="10">JCM 3051</strain>
    </source>
</reference>
<keyword evidence="2" id="KW-0723">Serine/threonine-protein kinase</keyword>
<name>A0A8H9L8E6_9MICO</name>
<dbReference type="PANTHER" id="PTHR43289:SF6">
    <property type="entry name" value="SERINE_THREONINE-PROTEIN KINASE NEKL-3"/>
    <property type="match status" value="1"/>
</dbReference>
<dbReference type="GO" id="GO:0004674">
    <property type="term" value="F:protein serine/threonine kinase activity"/>
    <property type="evidence" value="ECO:0007669"/>
    <property type="project" value="UniProtKB-KW"/>
</dbReference>
<protein>
    <recommendedName>
        <fullName evidence="1">non-specific serine/threonine protein kinase</fullName>
        <ecNumber evidence="1">2.7.11.1</ecNumber>
    </recommendedName>
</protein>
<reference evidence="10" key="2">
    <citation type="submission" date="2020-09" db="EMBL/GenBank/DDBJ databases">
        <authorList>
            <person name="Sun Q."/>
            <person name="Ohkuma M."/>
        </authorList>
    </citation>
    <scope>NUCLEOTIDE SEQUENCE</scope>
    <source>
        <strain evidence="10">JCM 3051</strain>
    </source>
</reference>
<evidence type="ECO:0000259" key="9">
    <source>
        <dbReference type="PROSITE" id="PS50011"/>
    </source>
</evidence>
<evidence type="ECO:0000256" key="6">
    <source>
        <dbReference type="ARBA" id="ARBA00022840"/>
    </source>
</evidence>
<evidence type="ECO:0000313" key="11">
    <source>
        <dbReference type="Proteomes" id="UP000655589"/>
    </source>
</evidence>
<dbReference type="CDD" id="cd14014">
    <property type="entry name" value="STKc_PknB_like"/>
    <property type="match status" value="1"/>
</dbReference>
<dbReference type="Gene3D" id="3.30.200.20">
    <property type="entry name" value="Phosphorylase Kinase, domain 1"/>
    <property type="match status" value="1"/>
</dbReference>
<keyword evidence="8" id="KW-1133">Transmembrane helix</keyword>
<keyword evidence="6" id="KW-0067">ATP-binding</keyword>
<keyword evidence="8" id="KW-0812">Transmembrane</keyword>
<keyword evidence="3" id="KW-0808">Transferase</keyword>
<feature type="transmembrane region" description="Helical" evidence="8">
    <location>
        <begin position="306"/>
        <end position="325"/>
    </location>
</feature>
<dbReference type="InterPro" id="IPR011009">
    <property type="entry name" value="Kinase-like_dom_sf"/>
</dbReference>
<gene>
    <name evidence="10" type="ORF">GCM10010102_42440</name>
</gene>
<feature type="compositionally biased region" description="Pro residues" evidence="7">
    <location>
        <begin position="349"/>
        <end position="362"/>
    </location>
</feature>
<evidence type="ECO:0000256" key="1">
    <source>
        <dbReference type="ARBA" id="ARBA00012513"/>
    </source>
</evidence>
<dbReference type="GO" id="GO:0005524">
    <property type="term" value="F:ATP binding"/>
    <property type="evidence" value="ECO:0007669"/>
    <property type="project" value="UniProtKB-KW"/>
</dbReference>
<dbReference type="RefSeq" id="WP_189087172.1">
    <property type="nucleotide sequence ID" value="NZ_BMPT01000024.1"/>
</dbReference>
<dbReference type="PROSITE" id="PS50011">
    <property type="entry name" value="PROTEIN_KINASE_DOM"/>
    <property type="match status" value="1"/>
</dbReference>
<accession>A0A8H9L8E6</accession>
<dbReference type="InterPro" id="IPR008266">
    <property type="entry name" value="Tyr_kinase_AS"/>
</dbReference>
<feature type="compositionally biased region" description="Acidic residues" evidence="7">
    <location>
        <begin position="165"/>
        <end position="177"/>
    </location>
</feature>
<keyword evidence="8" id="KW-0472">Membrane</keyword>
<evidence type="ECO:0000256" key="8">
    <source>
        <dbReference type="SAM" id="Phobius"/>
    </source>
</evidence>
<dbReference type="PANTHER" id="PTHR43289">
    <property type="entry name" value="MITOGEN-ACTIVATED PROTEIN KINASE KINASE KINASE 20-RELATED"/>
    <property type="match status" value="1"/>
</dbReference>
<proteinExistence type="predicted"/>
<sequence>MGEVRAGDEVAGRYRLVRPLGSGGQGDVWEAVSLSVSTLRVAMKRVRHDGEGPAPAVREAEALARVRHPNVVPVHDLVEDDGDHWIVMAYVEGEPLGALRRVSVQDAARYGAQLADGLVAVHRQGLLHRDVTPTNVLVTDRTAVLIDFGIARDLARAVTVTGPSGEEEPADAPDDGDCSSSGPRVSGTRGYLAPELLVPGTEFRRPADVYALGATLYRALEGVPPQRDRSGGCAGDGPVRTPRQSGAVGPLLLRMLDPDPHRRPDMEDVRDELEAIADGGAAGAAAGTGTGPVPDARARRRSRVRALVVAACVLVLVAAGGGYTWHAYGPGAEGPPAAGADTGRGGRVAPPPSSPSPTPSPTPERSEPAASASPAQPVAGGAGTGTGGSDAGEDRAPADPEQARPPLTFPAKTGAAAQEATWDPCALLRTGALRQLGDVRTDSDRDGFETCHATVASGSATSEVELTMYVDEDPDGSGSAQAGGVTLYSSDGGSECSREVVFGPGDRYNLSFEARPLEGSGPDLCDLAEAVAEPAAARAASGDLPVRTAAPLRGSVIGRNTCDLPSDDALRTALAVDDLVGPQREFAEWDCKWDGDDGRDLRLLFQRDEGYGHEGTKVSAPGHAVYERGDAWGEGCLVDVVAAEGASPEGDGPVTELLRVHLTGESDRDTLCEDAVAVARSAASSL</sequence>
<feature type="region of interest" description="Disordered" evidence="7">
    <location>
        <begin position="223"/>
        <end position="245"/>
    </location>
</feature>